<gene>
    <name evidence="4" type="ORF">NTEN_LOCUS9817</name>
</gene>
<dbReference type="Gene3D" id="2.60.40.2130">
    <property type="entry name" value="F-spondin domain"/>
    <property type="match status" value="1"/>
</dbReference>
<keyword evidence="5" id="KW-1185">Reference proteome</keyword>
<dbReference type="OrthoDB" id="347314at2759"/>
<dbReference type="InterPro" id="IPR051418">
    <property type="entry name" value="Spondin/Thrombospondin_T1"/>
</dbReference>
<name>A0A6H5GMN6_9HEMI</name>
<protein>
    <recommendedName>
        <fullName evidence="6">Spondin domain-containing protein</fullName>
    </recommendedName>
</protein>
<dbReference type="Proteomes" id="UP000479000">
    <property type="component" value="Unassembled WGS sequence"/>
</dbReference>
<organism evidence="4 5">
    <name type="scientific">Nesidiocoris tenuis</name>
    <dbReference type="NCBI Taxonomy" id="355587"/>
    <lineage>
        <taxon>Eukaryota</taxon>
        <taxon>Metazoa</taxon>
        <taxon>Ecdysozoa</taxon>
        <taxon>Arthropoda</taxon>
        <taxon>Hexapoda</taxon>
        <taxon>Insecta</taxon>
        <taxon>Pterygota</taxon>
        <taxon>Neoptera</taxon>
        <taxon>Paraneoptera</taxon>
        <taxon>Hemiptera</taxon>
        <taxon>Heteroptera</taxon>
        <taxon>Panheteroptera</taxon>
        <taxon>Cimicomorpha</taxon>
        <taxon>Miridae</taxon>
        <taxon>Dicyphina</taxon>
        <taxon>Nesidiocoris</taxon>
    </lineage>
</organism>
<dbReference type="PROSITE" id="PS51020">
    <property type="entry name" value="SPONDIN"/>
    <property type="match status" value="1"/>
</dbReference>
<dbReference type="PANTHER" id="PTHR11311:SF16">
    <property type="entry name" value="SPONDIN-1"/>
    <property type="match status" value="1"/>
</dbReference>
<evidence type="ECO:0000259" key="3">
    <source>
        <dbReference type="PROSITE" id="PS51020"/>
    </source>
</evidence>
<dbReference type="PANTHER" id="PTHR11311">
    <property type="entry name" value="SPONDIN"/>
    <property type="match status" value="1"/>
</dbReference>
<dbReference type="AlphaFoldDB" id="A0A6H5GMN6"/>
<evidence type="ECO:0000313" key="4">
    <source>
        <dbReference type="EMBL" id="CAB0004340.1"/>
    </source>
</evidence>
<dbReference type="InterPro" id="IPR009465">
    <property type="entry name" value="Spondin_N"/>
</dbReference>
<feature type="domain" description="Spondin" evidence="3">
    <location>
        <begin position="98"/>
        <end position="184"/>
    </location>
</feature>
<evidence type="ECO:0000259" key="2">
    <source>
        <dbReference type="PROSITE" id="PS51019"/>
    </source>
</evidence>
<dbReference type="GO" id="GO:0007155">
    <property type="term" value="P:cell adhesion"/>
    <property type="evidence" value="ECO:0007669"/>
    <property type="project" value="TreeGrafter"/>
</dbReference>
<accession>A0A6H5GMN6</accession>
<dbReference type="GO" id="GO:0031012">
    <property type="term" value="C:extracellular matrix"/>
    <property type="evidence" value="ECO:0007669"/>
    <property type="project" value="TreeGrafter"/>
</dbReference>
<keyword evidence="1" id="KW-0677">Repeat</keyword>
<dbReference type="InterPro" id="IPR038678">
    <property type="entry name" value="Spondin_N_sf"/>
</dbReference>
<dbReference type="InterPro" id="IPR002861">
    <property type="entry name" value="Reeler_dom"/>
</dbReference>
<evidence type="ECO:0008006" key="6">
    <source>
        <dbReference type="Google" id="ProtNLM"/>
    </source>
</evidence>
<dbReference type="Pfam" id="PF06468">
    <property type="entry name" value="Spond_N"/>
    <property type="match status" value="1"/>
</dbReference>
<reference evidence="4 5" key="1">
    <citation type="submission" date="2020-02" db="EMBL/GenBank/DDBJ databases">
        <authorList>
            <person name="Ferguson B K."/>
        </authorList>
    </citation>
    <scope>NUCLEOTIDE SEQUENCE [LARGE SCALE GENOMIC DNA]</scope>
</reference>
<sequence>ATVQEHVDVWYQDDGPLSKTLCEDIQQNNEEQPVVNDPCCACDEAKYELMSRNVVCSRRNKVEMGNLTIRLRFRTQRATRKPQRALVRGNCARDHINKYFSSPRTGCLELGVSFEGLWSRHTHPKDFPESSTTRFSDVIGASHTTEYRFWEYGGRASEGLKQVAELGSTRRLETELKLKVFFDK</sequence>
<proteinExistence type="predicted"/>
<evidence type="ECO:0000313" key="5">
    <source>
        <dbReference type="Proteomes" id="UP000479000"/>
    </source>
</evidence>
<dbReference type="EMBL" id="CADCXU010014865">
    <property type="protein sequence ID" value="CAB0004340.1"/>
    <property type="molecule type" value="Genomic_DNA"/>
</dbReference>
<feature type="non-terminal residue" evidence="4">
    <location>
        <position position="1"/>
    </location>
</feature>
<evidence type="ECO:0000256" key="1">
    <source>
        <dbReference type="ARBA" id="ARBA00022737"/>
    </source>
</evidence>
<feature type="domain" description="Reelin" evidence="2">
    <location>
        <begin position="1"/>
        <end position="34"/>
    </location>
</feature>
<dbReference type="PROSITE" id="PS51019">
    <property type="entry name" value="REELIN"/>
    <property type="match status" value="1"/>
</dbReference>